<evidence type="ECO:0000256" key="1">
    <source>
        <dbReference type="SAM" id="Phobius"/>
    </source>
</evidence>
<dbReference type="AlphaFoldDB" id="A0A2H5X8W6"/>
<protein>
    <recommendedName>
        <fullName evidence="4">Flp/Fap pilin component</fullName>
    </recommendedName>
</protein>
<organism evidence="2 3">
    <name type="scientific">Candidatus Fervidibacter japonicus</name>
    <dbReference type="NCBI Taxonomy" id="2035412"/>
    <lineage>
        <taxon>Bacteria</taxon>
        <taxon>Candidatus Fervidibacterota</taxon>
        <taxon>Candidatus Fervidibacter</taxon>
    </lineage>
</organism>
<proteinExistence type="predicted"/>
<comment type="caution">
    <text evidence="2">The sequence shown here is derived from an EMBL/GenBank/DDBJ whole genome shotgun (WGS) entry which is preliminary data.</text>
</comment>
<evidence type="ECO:0000313" key="3">
    <source>
        <dbReference type="Proteomes" id="UP000236173"/>
    </source>
</evidence>
<reference evidence="3" key="1">
    <citation type="submission" date="2017-09" db="EMBL/GenBank/DDBJ databases">
        <title>Metaegenomics of thermophilic ammonia-oxidizing enrichment culture.</title>
        <authorList>
            <person name="Kato S."/>
            <person name="Suzuki K."/>
        </authorList>
    </citation>
    <scope>NUCLEOTIDE SEQUENCE [LARGE SCALE GENOMIC DNA]</scope>
</reference>
<feature type="transmembrane region" description="Helical" evidence="1">
    <location>
        <begin position="15"/>
        <end position="36"/>
    </location>
</feature>
<dbReference type="Pfam" id="PF04964">
    <property type="entry name" value="Flp_Fap"/>
    <property type="match status" value="1"/>
</dbReference>
<dbReference type="Proteomes" id="UP000236173">
    <property type="component" value="Unassembled WGS sequence"/>
</dbReference>
<evidence type="ECO:0008006" key="4">
    <source>
        <dbReference type="Google" id="ProtNLM"/>
    </source>
</evidence>
<gene>
    <name evidence="2" type="ORF">HRbin17_00109</name>
</gene>
<dbReference type="InterPro" id="IPR007047">
    <property type="entry name" value="Flp_Fap"/>
</dbReference>
<keyword evidence="1" id="KW-1133">Transmembrane helix</keyword>
<keyword evidence="1" id="KW-0472">Membrane</keyword>
<keyword evidence="1" id="KW-0812">Transmembrane</keyword>
<evidence type="ECO:0000313" key="2">
    <source>
        <dbReference type="EMBL" id="GBC97621.1"/>
    </source>
</evidence>
<accession>A0A2H5X8W6</accession>
<name>A0A2H5X8W6_9BACT</name>
<dbReference type="EMBL" id="BEHT01000001">
    <property type="protein sequence ID" value="GBC97621.1"/>
    <property type="molecule type" value="Genomic_DNA"/>
</dbReference>
<sequence length="54" mass="5764">MLLRKLLVEDEGQTLVEYGLLVALIALVVIAALTILGRKVANTFNTINNTLPGG</sequence>